<keyword evidence="6" id="KW-0675">Receptor</keyword>
<dbReference type="EMBL" id="JANEYG010000004">
    <property type="protein sequence ID" value="KAJ8923822.1"/>
    <property type="molecule type" value="Genomic_DNA"/>
</dbReference>
<comment type="similarity">
    <text evidence="2 6">Belongs to the G-protein coupled receptor 1 family.</text>
</comment>
<evidence type="ECO:0000256" key="2">
    <source>
        <dbReference type="ARBA" id="ARBA00010663"/>
    </source>
</evidence>
<dbReference type="AlphaFoldDB" id="A0AAV8WB48"/>
<organism evidence="9 10">
    <name type="scientific">Exocentrus adspersus</name>
    <dbReference type="NCBI Taxonomy" id="1586481"/>
    <lineage>
        <taxon>Eukaryota</taxon>
        <taxon>Metazoa</taxon>
        <taxon>Ecdysozoa</taxon>
        <taxon>Arthropoda</taxon>
        <taxon>Hexapoda</taxon>
        <taxon>Insecta</taxon>
        <taxon>Pterygota</taxon>
        <taxon>Neoptera</taxon>
        <taxon>Endopterygota</taxon>
        <taxon>Coleoptera</taxon>
        <taxon>Polyphaga</taxon>
        <taxon>Cucujiformia</taxon>
        <taxon>Chrysomeloidea</taxon>
        <taxon>Cerambycidae</taxon>
        <taxon>Lamiinae</taxon>
        <taxon>Acanthocinini</taxon>
        <taxon>Exocentrus</taxon>
    </lineage>
</organism>
<dbReference type="PRINTS" id="PR00237">
    <property type="entry name" value="GPCRRHODOPSN"/>
</dbReference>
<keyword evidence="6" id="KW-0807">Transducer</keyword>
<dbReference type="PROSITE" id="PS00237">
    <property type="entry name" value="G_PROTEIN_RECEP_F1_1"/>
    <property type="match status" value="1"/>
</dbReference>
<keyword evidence="5 7" id="KW-0472">Membrane</keyword>
<feature type="domain" description="G-protein coupled receptors family 1 profile" evidence="8">
    <location>
        <begin position="1"/>
        <end position="57"/>
    </location>
</feature>
<evidence type="ECO:0000313" key="9">
    <source>
        <dbReference type="EMBL" id="KAJ8923822.1"/>
    </source>
</evidence>
<evidence type="ECO:0000313" key="10">
    <source>
        <dbReference type="Proteomes" id="UP001159042"/>
    </source>
</evidence>
<dbReference type="PROSITE" id="PS50262">
    <property type="entry name" value="G_PROTEIN_RECEP_F1_2"/>
    <property type="match status" value="1"/>
</dbReference>
<accession>A0AAV8WB48</accession>
<reference evidence="9 10" key="1">
    <citation type="journal article" date="2023" name="Insect Mol. Biol.">
        <title>Genome sequencing provides insights into the evolution of gene families encoding plant cell wall-degrading enzymes in longhorned beetles.</title>
        <authorList>
            <person name="Shin N.R."/>
            <person name="Okamura Y."/>
            <person name="Kirsch R."/>
            <person name="Pauchet Y."/>
        </authorList>
    </citation>
    <scope>NUCLEOTIDE SEQUENCE [LARGE SCALE GENOMIC DNA]</scope>
    <source>
        <strain evidence="9">EAD_L_NR</strain>
    </source>
</reference>
<evidence type="ECO:0000256" key="6">
    <source>
        <dbReference type="RuleBase" id="RU000688"/>
    </source>
</evidence>
<evidence type="ECO:0000256" key="4">
    <source>
        <dbReference type="ARBA" id="ARBA00022989"/>
    </source>
</evidence>
<feature type="transmembrane region" description="Helical" evidence="7">
    <location>
        <begin position="75"/>
        <end position="98"/>
    </location>
</feature>
<comment type="caution">
    <text evidence="9">The sequence shown here is derived from an EMBL/GenBank/DDBJ whole genome shotgun (WGS) entry which is preliminary data.</text>
</comment>
<dbReference type="Gene3D" id="1.20.1070.10">
    <property type="entry name" value="Rhodopsin 7-helix transmembrane proteins"/>
    <property type="match status" value="1"/>
</dbReference>
<evidence type="ECO:0000256" key="1">
    <source>
        <dbReference type="ARBA" id="ARBA00004370"/>
    </source>
</evidence>
<keyword evidence="3 6" id="KW-0812">Transmembrane</keyword>
<name>A0AAV8WB48_9CUCU</name>
<dbReference type="InterPro" id="IPR000276">
    <property type="entry name" value="GPCR_Rhodpsn"/>
</dbReference>
<comment type="subcellular location">
    <subcellularLocation>
        <location evidence="1">Membrane</location>
    </subcellularLocation>
</comment>
<dbReference type="SUPFAM" id="SSF81321">
    <property type="entry name" value="Family A G protein-coupled receptor-like"/>
    <property type="match status" value="1"/>
</dbReference>
<keyword evidence="10" id="KW-1185">Reference proteome</keyword>
<keyword evidence="4 7" id="KW-1133">Transmembrane helix</keyword>
<evidence type="ECO:0000256" key="5">
    <source>
        <dbReference type="ARBA" id="ARBA00023136"/>
    </source>
</evidence>
<protein>
    <recommendedName>
        <fullName evidence="8">G-protein coupled receptors family 1 profile domain-containing protein</fullName>
    </recommendedName>
</protein>
<evidence type="ECO:0000256" key="3">
    <source>
        <dbReference type="ARBA" id="ARBA00022692"/>
    </source>
</evidence>
<dbReference type="GO" id="GO:0004930">
    <property type="term" value="F:G protein-coupled receptor activity"/>
    <property type="evidence" value="ECO:0007669"/>
    <property type="project" value="UniProtKB-KW"/>
</dbReference>
<sequence length="144" mass="15897">MSEAHIPVTASTFSITAMSVDRYFTVKNYSPIGQVASRRQLIIICVAATWLWAMVLSGFEIMAIYQQSWEKLVTIVRITLAHIVPGATVLMAHLGVYAKLTAMSLTARAKHGELPLPIPLIRRPTHVIIVAGMPQVQRFKGSNI</sequence>
<keyword evidence="6" id="KW-0297">G-protein coupled receptor</keyword>
<dbReference type="GO" id="GO:0016020">
    <property type="term" value="C:membrane"/>
    <property type="evidence" value="ECO:0007669"/>
    <property type="project" value="UniProtKB-SubCell"/>
</dbReference>
<gene>
    <name evidence="9" type="ORF">NQ315_010404</name>
</gene>
<proteinExistence type="inferred from homology"/>
<evidence type="ECO:0000259" key="8">
    <source>
        <dbReference type="PROSITE" id="PS50262"/>
    </source>
</evidence>
<dbReference type="InterPro" id="IPR017452">
    <property type="entry name" value="GPCR_Rhodpsn_7TM"/>
</dbReference>
<evidence type="ECO:0000256" key="7">
    <source>
        <dbReference type="SAM" id="Phobius"/>
    </source>
</evidence>
<feature type="transmembrane region" description="Helical" evidence="7">
    <location>
        <begin position="41"/>
        <end position="63"/>
    </location>
</feature>
<dbReference type="Proteomes" id="UP001159042">
    <property type="component" value="Unassembled WGS sequence"/>
</dbReference>